<dbReference type="InterPro" id="IPR027796">
    <property type="entry name" value="OTT_1508_deam-like"/>
</dbReference>
<dbReference type="PANTHER" id="PTHR42037:SF1">
    <property type="match status" value="1"/>
</dbReference>
<reference evidence="1 2" key="1">
    <citation type="journal article" date="2021" name="Nat. Commun.">
        <title>Genetic determinants of endophytism in the Arabidopsis root mycobiome.</title>
        <authorList>
            <person name="Mesny F."/>
            <person name="Miyauchi S."/>
            <person name="Thiergart T."/>
            <person name="Pickel B."/>
            <person name="Atanasova L."/>
            <person name="Karlsson M."/>
            <person name="Huettel B."/>
            <person name="Barry K.W."/>
            <person name="Haridas S."/>
            <person name="Chen C."/>
            <person name="Bauer D."/>
            <person name="Andreopoulos W."/>
            <person name="Pangilinan J."/>
            <person name="LaButti K."/>
            <person name="Riley R."/>
            <person name="Lipzen A."/>
            <person name="Clum A."/>
            <person name="Drula E."/>
            <person name="Henrissat B."/>
            <person name="Kohler A."/>
            <person name="Grigoriev I.V."/>
            <person name="Martin F.M."/>
            <person name="Hacquard S."/>
        </authorList>
    </citation>
    <scope>NUCLEOTIDE SEQUENCE [LARGE SCALE GENOMIC DNA]</scope>
    <source>
        <strain evidence="1 2">MPI-CAGE-CH-0241</strain>
    </source>
</reference>
<dbReference type="EMBL" id="JAGPYM010000015">
    <property type="protein sequence ID" value="KAH6887017.1"/>
    <property type="molecule type" value="Genomic_DNA"/>
</dbReference>
<organism evidence="1 2">
    <name type="scientific">Thelonectria olida</name>
    <dbReference type="NCBI Taxonomy" id="1576542"/>
    <lineage>
        <taxon>Eukaryota</taxon>
        <taxon>Fungi</taxon>
        <taxon>Dikarya</taxon>
        <taxon>Ascomycota</taxon>
        <taxon>Pezizomycotina</taxon>
        <taxon>Sordariomycetes</taxon>
        <taxon>Hypocreomycetidae</taxon>
        <taxon>Hypocreales</taxon>
        <taxon>Nectriaceae</taxon>
        <taxon>Thelonectria</taxon>
    </lineage>
</organism>
<comment type="caution">
    <text evidence="1">The sequence shown here is derived from an EMBL/GenBank/DDBJ whole genome shotgun (WGS) entry which is preliminary data.</text>
</comment>
<evidence type="ECO:0000313" key="2">
    <source>
        <dbReference type="Proteomes" id="UP000777438"/>
    </source>
</evidence>
<dbReference type="Proteomes" id="UP000777438">
    <property type="component" value="Unassembled WGS sequence"/>
</dbReference>
<evidence type="ECO:0000313" key="1">
    <source>
        <dbReference type="EMBL" id="KAH6887017.1"/>
    </source>
</evidence>
<sequence>MEQISQNLKKTMYPRLALYEALAIYKGEHERRQPANHESDDTCEILREFLDSFAYLCDAEKGGSTVTAAGLQKLPYSNILWLAANEGIRIIVQSYADSVLRLLVSLNSETEPRVREEVFQRAVQTCTPRLTFYNNGLRLCAKRCRMELRKQLPDDAVSAIWRKLRKLSEPPVSFTIAHIIDLCYNMQGREVDAIKNKSTHSLYGFGKLAHYIGRLGAPRSSVNAVVKAMSRVPALRQISQIRVIDAPEAQSIAIRADHMIPYEIVWAISKDSVSQNTMDIQSALHRLINLDLPSNDGTSNPIRTNLAARSTIITRVHAELQIGDQFSRHRFEFVGGDKYIGCSKPACYFCYNWLASHKHKYVQPATHYKIIPGCRGPDNDINESGATILKEMYSKLTLRVGQDIIDSLLHMEGDEAAGRKHQYMSTEGTSCATSVV</sequence>
<proteinExistence type="predicted"/>
<dbReference type="Pfam" id="PF14441">
    <property type="entry name" value="OTT_1508_deam"/>
    <property type="match status" value="1"/>
</dbReference>
<dbReference type="PANTHER" id="PTHR42037">
    <property type="match status" value="1"/>
</dbReference>
<accession>A0A9P8W225</accession>
<protein>
    <submittedName>
        <fullName evidence="1">Uncharacterized protein</fullName>
    </submittedName>
</protein>
<gene>
    <name evidence="1" type="ORF">B0T10DRAFT_515951</name>
</gene>
<dbReference type="AlphaFoldDB" id="A0A9P8W225"/>
<keyword evidence="2" id="KW-1185">Reference proteome</keyword>
<dbReference type="OrthoDB" id="3251507at2759"/>
<name>A0A9P8W225_9HYPO</name>